<feature type="compositionally biased region" description="Basic and acidic residues" evidence="1">
    <location>
        <begin position="67"/>
        <end position="85"/>
    </location>
</feature>
<organism evidence="2 3">
    <name type="scientific">Eeniella nana</name>
    <name type="common">Yeast</name>
    <name type="synonym">Brettanomyces nanus</name>
    <dbReference type="NCBI Taxonomy" id="13502"/>
    <lineage>
        <taxon>Eukaryota</taxon>
        <taxon>Fungi</taxon>
        <taxon>Dikarya</taxon>
        <taxon>Ascomycota</taxon>
        <taxon>Saccharomycotina</taxon>
        <taxon>Pichiomycetes</taxon>
        <taxon>Pichiales</taxon>
        <taxon>Pichiaceae</taxon>
        <taxon>Brettanomyces</taxon>
    </lineage>
</organism>
<dbReference type="Proteomes" id="UP000662931">
    <property type="component" value="Chromosome 2"/>
</dbReference>
<dbReference type="KEGG" id="bnn:FOA43_002496"/>
<dbReference type="EMBL" id="CP064813">
    <property type="protein sequence ID" value="QPG75151.1"/>
    <property type="molecule type" value="Genomic_DNA"/>
</dbReference>
<dbReference type="RefSeq" id="XP_038778716.1">
    <property type="nucleotide sequence ID" value="XM_038922788.1"/>
</dbReference>
<evidence type="ECO:0000313" key="3">
    <source>
        <dbReference type="Proteomes" id="UP000662931"/>
    </source>
</evidence>
<gene>
    <name evidence="2" type="ORF">FOA43_002496</name>
</gene>
<protein>
    <submittedName>
        <fullName evidence="2">Uncharacterized protein</fullName>
    </submittedName>
</protein>
<dbReference type="AlphaFoldDB" id="A0A875S045"/>
<dbReference type="GeneID" id="62195897"/>
<evidence type="ECO:0000256" key="1">
    <source>
        <dbReference type="SAM" id="MobiDB-lite"/>
    </source>
</evidence>
<feature type="region of interest" description="Disordered" evidence="1">
    <location>
        <begin position="67"/>
        <end position="92"/>
    </location>
</feature>
<proteinExistence type="predicted"/>
<accession>A0A875S045</accession>
<keyword evidence="3" id="KW-1185">Reference proteome</keyword>
<sequence length="120" mass="14499">MQYDLSKDGVAFNVNFCYCCRRLLIPGANMEIRVRYDKKSVKRYLVYRCCGCKTEVRFYTLLDKREKKRVEERGEKESKSNDKQRNGKRRRLRELLKKKSIKKEGITRGKKQLDLFDFMK</sequence>
<reference evidence="2" key="1">
    <citation type="submission" date="2020-10" db="EMBL/GenBank/DDBJ databases">
        <authorList>
            <person name="Roach M.J.R."/>
        </authorList>
    </citation>
    <scope>NUCLEOTIDE SEQUENCE</scope>
    <source>
        <strain evidence="2">CBS 1945</strain>
    </source>
</reference>
<name>A0A875S045_EENNA</name>
<dbReference type="Gene3D" id="6.20.50.20">
    <property type="match status" value="1"/>
</dbReference>
<evidence type="ECO:0000313" key="2">
    <source>
        <dbReference type="EMBL" id="QPG75151.1"/>
    </source>
</evidence>